<proteinExistence type="predicted"/>
<accession>A0AA35P4R5</accession>
<name>A0AA35P4R5_9SAUR</name>
<evidence type="ECO:0000313" key="2">
    <source>
        <dbReference type="Proteomes" id="UP001178461"/>
    </source>
</evidence>
<protein>
    <submittedName>
        <fullName evidence="1">Uncharacterized protein</fullName>
    </submittedName>
</protein>
<feature type="non-terminal residue" evidence="1">
    <location>
        <position position="100"/>
    </location>
</feature>
<gene>
    <name evidence="1" type="ORF">PODLI_1B026457</name>
</gene>
<organism evidence="1 2">
    <name type="scientific">Podarcis lilfordi</name>
    <name type="common">Lilford's wall lizard</name>
    <dbReference type="NCBI Taxonomy" id="74358"/>
    <lineage>
        <taxon>Eukaryota</taxon>
        <taxon>Metazoa</taxon>
        <taxon>Chordata</taxon>
        <taxon>Craniata</taxon>
        <taxon>Vertebrata</taxon>
        <taxon>Euteleostomi</taxon>
        <taxon>Lepidosauria</taxon>
        <taxon>Squamata</taxon>
        <taxon>Bifurcata</taxon>
        <taxon>Unidentata</taxon>
        <taxon>Episquamata</taxon>
        <taxon>Laterata</taxon>
        <taxon>Lacertibaenia</taxon>
        <taxon>Lacertidae</taxon>
        <taxon>Podarcis</taxon>
    </lineage>
</organism>
<evidence type="ECO:0000313" key="1">
    <source>
        <dbReference type="EMBL" id="CAI5771637.1"/>
    </source>
</evidence>
<sequence length="100" mass="10652">MKGLTPQKPLPITGTPMMDDMAVCLAEAPHTSSQRRPPSPLLIDLQSTTSSLALKSNMPNTTHPGNLSMSYSSMPDLESSFSAVQADDCISSSFASQPRL</sequence>
<keyword evidence="2" id="KW-1185">Reference proteome</keyword>
<dbReference type="AlphaFoldDB" id="A0AA35P4R5"/>
<dbReference type="EMBL" id="OX395129">
    <property type="protein sequence ID" value="CAI5771637.1"/>
    <property type="molecule type" value="Genomic_DNA"/>
</dbReference>
<dbReference type="Proteomes" id="UP001178461">
    <property type="component" value="Chromosome 4"/>
</dbReference>
<reference evidence="1" key="1">
    <citation type="submission" date="2022-12" db="EMBL/GenBank/DDBJ databases">
        <authorList>
            <person name="Alioto T."/>
            <person name="Alioto T."/>
            <person name="Gomez Garrido J."/>
        </authorList>
    </citation>
    <scope>NUCLEOTIDE SEQUENCE</scope>
</reference>